<protein>
    <recommendedName>
        <fullName evidence="1">PD-(D/E)XK endonuclease-like domain-containing protein</fullName>
    </recommendedName>
</protein>
<evidence type="ECO:0000313" key="2">
    <source>
        <dbReference type="EMBL" id="QHS79120.1"/>
    </source>
</evidence>
<organism evidence="2">
    <name type="scientific">viral metagenome</name>
    <dbReference type="NCBI Taxonomy" id="1070528"/>
    <lineage>
        <taxon>unclassified sequences</taxon>
        <taxon>metagenomes</taxon>
        <taxon>organismal metagenomes</taxon>
    </lineage>
</organism>
<name>A0A6C0AI34_9ZZZZ</name>
<accession>A0A6C0AI34</accession>
<proteinExistence type="predicted"/>
<dbReference type="AlphaFoldDB" id="A0A6C0AI34"/>
<sequence>MLHINESHQYFKEGLQYISVTTLRDSWFKKFDVEETLRKMRLKPMGKYEGMTDEDIKQLWTSKGEVAAAQGTALHKHIELYYKLEPVVDTSVEYAQFLDFAQETLVPYEIEWMVCDPETRIAGTIDFVAQNKDGTIDLYDWKRSSKVNEYTQWYGHSLVPELSHIPDTTYWKYTMQLNLYKYLVEKMGKRVRRMYLVCFHPDLLNYQRYQVAEVDLEKVLNRRKG</sequence>
<dbReference type="InterPro" id="IPR038726">
    <property type="entry name" value="PDDEXK_AddAB-type"/>
</dbReference>
<feature type="domain" description="PD-(D/E)XK endonuclease-like" evidence="1">
    <location>
        <begin position="83"/>
        <end position="195"/>
    </location>
</feature>
<dbReference type="Pfam" id="PF12705">
    <property type="entry name" value="PDDEXK_1"/>
    <property type="match status" value="1"/>
</dbReference>
<dbReference type="EMBL" id="MN740626">
    <property type="protein sequence ID" value="QHS79120.1"/>
    <property type="molecule type" value="Genomic_DNA"/>
</dbReference>
<evidence type="ECO:0000259" key="1">
    <source>
        <dbReference type="Pfam" id="PF12705"/>
    </source>
</evidence>
<dbReference type="InterPro" id="IPR011604">
    <property type="entry name" value="PDDEXK-like_dom_sf"/>
</dbReference>
<reference evidence="2" key="1">
    <citation type="journal article" date="2020" name="Nature">
        <title>Giant virus diversity and host interactions through global metagenomics.</title>
        <authorList>
            <person name="Schulz F."/>
            <person name="Roux S."/>
            <person name="Paez-Espino D."/>
            <person name="Jungbluth S."/>
            <person name="Walsh D.A."/>
            <person name="Denef V.J."/>
            <person name="McMahon K.D."/>
            <person name="Konstantinidis K.T."/>
            <person name="Eloe-Fadrosh E.A."/>
            <person name="Kyrpides N.C."/>
            <person name="Woyke T."/>
        </authorList>
    </citation>
    <scope>NUCLEOTIDE SEQUENCE</scope>
    <source>
        <strain evidence="2">GVMAG-S-1035118-87</strain>
    </source>
</reference>
<dbReference type="Gene3D" id="3.90.320.10">
    <property type="match status" value="1"/>
</dbReference>